<gene>
    <name evidence="1" type="ORF">PEC302110_06840</name>
</gene>
<evidence type="ECO:0000313" key="2">
    <source>
        <dbReference type="Proteomes" id="UP001377830"/>
    </source>
</evidence>
<accession>A0AAN0K8W6</accession>
<dbReference type="KEGG" id="parl:PEC302110_06840"/>
<dbReference type="AlphaFoldDB" id="A0AAN0K8W6"/>
<dbReference type="EMBL" id="AP028908">
    <property type="protein sequence ID" value="BES83587.1"/>
    <property type="molecule type" value="Genomic_DNA"/>
</dbReference>
<reference evidence="2" key="1">
    <citation type="journal article" date="2024" name="Int. J. Syst. Evol. Microbiol.">
        <title>Pectobacterium araliae sp. nov., a pathogen causing bacterial soft rot of Japanese angelica tree in Japan.</title>
        <authorList>
            <person name="Sawada H."/>
            <person name="Someya N."/>
            <person name="Morohoshi T."/>
            <person name="Ono M."/>
            <person name="Satou M."/>
        </authorList>
    </citation>
    <scope>NUCLEOTIDE SEQUENCE [LARGE SCALE GENOMIC DNA]</scope>
    <source>
        <strain evidence="2">MAFF 302110</strain>
    </source>
</reference>
<protein>
    <submittedName>
        <fullName evidence="1">Uncharacterized protein</fullName>
    </submittedName>
</protein>
<dbReference type="Proteomes" id="UP001377830">
    <property type="component" value="Chromosome"/>
</dbReference>
<evidence type="ECO:0000313" key="1">
    <source>
        <dbReference type="EMBL" id="BES83587.1"/>
    </source>
</evidence>
<name>A0AAN0K8W6_9GAMM</name>
<sequence length="105" mass="12128">MSKLIREGKSSEVINNHRIKQIPVVDLNEFDSLNSGAILITQYGCCKHAYAFEPCRSYPFKESGMGNESLSKIHNKIIERTRYDKNDGNLNAEKWYEFQEKIIKG</sequence>
<keyword evidence="2" id="KW-1185">Reference proteome</keyword>
<organism evidence="1 2">
    <name type="scientific">Pectobacterium araliae</name>
    <dbReference type="NCBI Taxonomy" id="3073862"/>
    <lineage>
        <taxon>Bacteria</taxon>
        <taxon>Pseudomonadati</taxon>
        <taxon>Pseudomonadota</taxon>
        <taxon>Gammaproteobacteria</taxon>
        <taxon>Enterobacterales</taxon>
        <taxon>Pectobacteriaceae</taxon>
        <taxon>Pectobacterium</taxon>
    </lineage>
</organism>
<proteinExistence type="predicted"/>